<comment type="caution">
    <text evidence="1">The sequence shown here is derived from an EMBL/GenBank/DDBJ whole genome shotgun (WGS) entry which is preliminary data.</text>
</comment>
<evidence type="ECO:0000313" key="1">
    <source>
        <dbReference type="EMBL" id="MYN08005.1"/>
    </source>
</evidence>
<dbReference type="Proteomes" id="UP000450676">
    <property type="component" value="Unassembled WGS sequence"/>
</dbReference>
<gene>
    <name evidence="1" type="ORF">GTP77_11740</name>
</gene>
<evidence type="ECO:0000313" key="2">
    <source>
        <dbReference type="Proteomes" id="UP000450676"/>
    </source>
</evidence>
<reference evidence="1 2" key="1">
    <citation type="submission" date="2019-12" db="EMBL/GenBank/DDBJ databases">
        <title>Novel species isolated from a subtropical stream in China.</title>
        <authorList>
            <person name="Lu H."/>
        </authorList>
    </citation>
    <scope>NUCLEOTIDE SEQUENCE [LARGE SCALE GENOMIC DNA]</scope>
    <source>
        <strain evidence="1 2">FT127W</strain>
    </source>
</reference>
<name>A0A7X4KMM9_9BURK</name>
<proteinExistence type="predicted"/>
<protein>
    <submittedName>
        <fullName evidence="1">Uncharacterized protein</fullName>
    </submittedName>
</protein>
<dbReference type="EMBL" id="WWCU01000010">
    <property type="protein sequence ID" value="MYN08005.1"/>
    <property type="molecule type" value="Genomic_DNA"/>
</dbReference>
<dbReference type="AlphaFoldDB" id="A0A7X4KMM9"/>
<sequence>MPLLSQVGLPQGTASDELISASLIARIEASLALLQEYQGHARELAESIRGNGRALEGMPYALIKEIDSIAMDLDIAQWYDEDGFAPEITPILGRVQSWLTKLPRDV</sequence>
<organism evidence="1 2">
    <name type="scientific">Pseudoduganella aquatica</name>
    <dbReference type="NCBI Taxonomy" id="2660641"/>
    <lineage>
        <taxon>Bacteria</taxon>
        <taxon>Pseudomonadati</taxon>
        <taxon>Pseudomonadota</taxon>
        <taxon>Betaproteobacteria</taxon>
        <taxon>Burkholderiales</taxon>
        <taxon>Oxalobacteraceae</taxon>
        <taxon>Telluria group</taxon>
        <taxon>Pseudoduganella</taxon>
    </lineage>
</organism>
<keyword evidence="2" id="KW-1185">Reference proteome</keyword>
<dbReference type="RefSeq" id="WP_161072342.1">
    <property type="nucleotide sequence ID" value="NZ_WWCU01000010.1"/>
</dbReference>
<accession>A0A7X4KMM9</accession>